<reference evidence="2" key="1">
    <citation type="submission" date="2015-11" db="EMBL/GenBank/DDBJ databases">
        <title>De novo transcriptome assembly of four potential Pierce s Disease insect vectors from Arizona vineyards.</title>
        <authorList>
            <person name="Tassone E.E."/>
        </authorList>
    </citation>
    <scope>NUCLEOTIDE SEQUENCE</scope>
</reference>
<evidence type="ECO:0000259" key="1">
    <source>
        <dbReference type="Pfam" id="PF03372"/>
    </source>
</evidence>
<protein>
    <recommendedName>
        <fullName evidence="1">Endonuclease/exonuclease/phosphatase domain-containing protein</fullName>
    </recommendedName>
</protein>
<accession>A0A1B6LXE9</accession>
<sequence>MKECVCVPVAAGSGGGTDRGGRGSAVWMLAADGSSDPASPPPPLTAPPSDTAQLLISELSPFPKQLKAAHINAQSLRGHIDDISAIFRTQSFDIISISESSLKPSIPSVEVSLSGYILHRNDRLNKGSGGVAVYTKQNLRVKFLDASSQEYSARPEYLFLEIGLSGSDALLLGVCYRPPKIGHLSDFENVLLRLMPSYSHVLIMGDMNTDLLMKTPNYDYNQLTTMFDCCNMSIVPLDATHHTAESHTLLDLIVVNELKDIFHKGQLPIPAVSKHNPIFCVLSYKTPKPTERFLRYRDFRRLNEDTFLKDVVQAPWHSIETQPTVNEMVDTLNSLILSLFDKHASIVEKRVNKRHRVPWLTQDVFILMAQRDSVYRKARKTGDVVAMDQYRRLRNRVKQSLRNARLRYVNTLFTNRKQPSNVLWRNIKKVGIWQAALSSSSPSSFE</sequence>
<evidence type="ECO:0000313" key="2">
    <source>
        <dbReference type="EMBL" id="JAT28341.1"/>
    </source>
</evidence>
<dbReference type="EMBL" id="GEBQ01011636">
    <property type="protein sequence ID" value="JAT28341.1"/>
    <property type="molecule type" value="Transcribed_RNA"/>
</dbReference>
<dbReference type="GO" id="GO:0003824">
    <property type="term" value="F:catalytic activity"/>
    <property type="evidence" value="ECO:0007669"/>
    <property type="project" value="InterPro"/>
</dbReference>
<organism evidence="2">
    <name type="scientific">Graphocephala atropunctata</name>
    <dbReference type="NCBI Taxonomy" id="36148"/>
    <lineage>
        <taxon>Eukaryota</taxon>
        <taxon>Metazoa</taxon>
        <taxon>Ecdysozoa</taxon>
        <taxon>Arthropoda</taxon>
        <taxon>Hexapoda</taxon>
        <taxon>Insecta</taxon>
        <taxon>Pterygota</taxon>
        <taxon>Neoptera</taxon>
        <taxon>Paraneoptera</taxon>
        <taxon>Hemiptera</taxon>
        <taxon>Auchenorrhyncha</taxon>
        <taxon>Membracoidea</taxon>
        <taxon>Cicadellidae</taxon>
        <taxon>Cicadellinae</taxon>
        <taxon>Cicadellini</taxon>
        <taxon>Graphocephala</taxon>
    </lineage>
</organism>
<proteinExistence type="predicted"/>
<gene>
    <name evidence="2" type="ORF">g.45011</name>
</gene>
<dbReference type="AlphaFoldDB" id="A0A1B6LXE9"/>
<dbReference type="SUPFAM" id="SSF56219">
    <property type="entry name" value="DNase I-like"/>
    <property type="match status" value="1"/>
</dbReference>
<dbReference type="InterPro" id="IPR005135">
    <property type="entry name" value="Endo/exonuclease/phosphatase"/>
</dbReference>
<dbReference type="InterPro" id="IPR036691">
    <property type="entry name" value="Endo/exonu/phosph_ase_sf"/>
</dbReference>
<dbReference type="PANTHER" id="PTHR46670">
    <property type="entry name" value="ENDO/EXONUCLEASE/PHOSPHATASE DOMAIN-CONTAINING PROTEIN"/>
    <property type="match status" value="1"/>
</dbReference>
<dbReference type="PANTHER" id="PTHR46670:SF3">
    <property type="entry name" value="ENDONUCLEASE_EXONUCLEASE_PHOSPHATASE DOMAIN-CONTAINING PROTEIN"/>
    <property type="match status" value="1"/>
</dbReference>
<dbReference type="Gene3D" id="3.60.10.10">
    <property type="entry name" value="Endonuclease/exonuclease/phosphatase"/>
    <property type="match status" value="1"/>
</dbReference>
<name>A0A1B6LXE9_9HEMI</name>
<dbReference type="Pfam" id="PF03372">
    <property type="entry name" value="Exo_endo_phos"/>
    <property type="match status" value="1"/>
</dbReference>
<feature type="domain" description="Endonuclease/exonuclease/phosphatase" evidence="1">
    <location>
        <begin position="72"/>
        <end position="210"/>
    </location>
</feature>